<dbReference type="PROSITE" id="PS50893">
    <property type="entry name" value="ABC_TRANSPORTER_2"/>
    <property type="match status" value="1"/>
</dbReference>
<evidence type="ECO:0000313" key="5">
    <source>
        <dbReference type="EMBL" id="MBK8573206.1"/>
    </source>
</evidence>
<comment type="similarity">
    <text evidence="1">Belongs to the ABC transporter superfamily.</text>
</comment>
<dbReference type="Proteomes" id="UP000709959">
    <property type="component" value="Unassembled WGS sequence"/>
</dbReference>
<dbReference type="SMART" id="SM00382">
    <property type="entry name" value="AAA"/>
    <property type="match status" value="1"/>
</dbReference>
<dbReference type="InterPro" id="IPR003593">
    <property type="entry name" value="AAA+_ATPase"/>
</dbReference>
<dbReference type="InterPro" id="IPR003439">
    <property type="entry name" value="ABC_transporter-like_ATP-bd"/>
</dbReference>
<proteinExistence type="inferred from homology"/>
<name>A0A936F3A0_9BACT</name>
<dbReference type="GO" id="GO:0005886">
    <property type="term" value="C:plasma membrane"/>
    <property type="evidence" value="ECO:0007669"/>
    <property type="project" value="TreeGrafter"/>
</dbReference>
<reference evidence="5 6" key="1">
    <citation type="submission" date="2020-10" db="EMBL/GenBank/DDBJ databases">
        <title>Connecting structure to function with the recovery of over 1000 high-quality activated sludge metagenome-assembled genomes encoding full-length rRNA genes using long-read sequencing.</title>
        <authorList>
            <person name="Singleton C.M."/>
            <person name="Petriglieri F."/>
            <person name="Kristensen J.M."/>
            <person name="Kirkegaard R.H."/>
            <person name="Michaelsen T.Y."/>
            <person name="Andersen M.H."/>
            <person name="Karst S.M."/>
            <person name="Dueholm M.S."/>
            <person name="Nielsen P.H."/>
            <person name="Albertsen M."/>
        </authorList>
    </citation>
    <scope>NUCLEOTIDE SEQUENCE [LARGE SCALE GENOMIC DNA]</scope>
    <source>
        <strain evidence="5">OdNE_18-Q3-R46-58_MAXAC.008</strain>
    </source>
</reference>
<dbReference type="Pfam" id="PF00005">
    <property type="entry name" value="ABC_tran"/>
    <property type="match status" value="1"/>
</dbReference>
<dbReference type="InterPro" id="IPR027417">
    <property type="entry name" value="P-loop_NTPase"/>
</dbReference>
<dbReference type="InterPro" id="IPR017871">
    <property type="entry name" value="ABC_transporter-like_CS"/>
</dbReference>
<dbReference type="GO" id="GO:0016887">
    <property type="term" value="F:ATP hydrolysis activity"/>
    <property type="evidence" value="ECO:0007669"/>
    <property type="project" value="InterPro"/>
</dbReference>
<dbReference type="InterPro" id="IPR015854">
    <property type="entry name" value="ABC_transpr_LolD-like"/>
</dbReference>
<protein>
    <submittedName>
        <fullName evidence="5">ATP-binding cassette domain-containing protein</fullName>
    </submittedName>
</protein>
<feature type="domain" description="ABC transporter" evidence="4">
    <location>
        <begin position="6"/>
        <end position="213"/>
    </location>
</feature>
<dbReference type="PROSITE" id="PS00211">
    <property type="entry name" value="ABC_TRANSPORTER_1"/>
    <property type="match status" value="1"/>
</dbReference>
<keyword evidence="3 5" id="KW-0067">ATP-binding</keyword>
<dbReference type="AlphaFoldDB" id="A0A936F3A0"/>
<evidence type="ECO:0000259" key="4">
    <source>
        <dbReference type="PROSITE" id="PS50893"/>
    </source>
</evidence>
<evidence type="ECO:0000313" key="6">
    <source>
        <dbReference type="Proteomes" id="UP000709959"/>
    </source>
</evidence>
<dbReference type="PANTHER" id="PTHR24220">
    <property type="entry name" value="IMPORT ATP-BINDING PROTEIN"/>
    <property type="match status" value="1"/>
</dbReference>
<dbReference type="PANTHER" id="PTHR24220:SF689">
    <property type="entry name" value="LIPOPROTEIN-RELEASING SYSTEM ATP-BINDING PROTEIN LOLD"/>
    <property type="match status" value="1"/>
</dbReference>
<dbReference type="EMBL" id="JADKCH010000013">
    <property type="protein sequence ID" value="MBK8573206.1"/>
    <property type="molecule type" value="Genomic_DNA"/>
</dbReference>
<dbReference type="GO" id="GO:0022857">
    <property type="term" value="F:transmembrane transporter activity"/>
    <property type="evidence" value="ECO:0007669"/>
    <property type="project" value="TreeGrafter"/>
</dbReference>
<evidence type="ECO:0000256" key="2">
    <source>
        <dbReference type="ARBA" id="ARBA00022741"/>
    </source>
</evidence>
<evidence type="ECO:0000256" key="1">
    <source>
        <dbReference type="ARBA" id="ARBA00005417"/>
    </source>
</evidence>
<dbReference type="Gene3D" id="3.40.50.300">
    <property type="entry name" value="P-loop containing nucleotide triphosphate hydrolases"/>
    <property type="match status" value="1"/>
</dbReference>
<dbReference type="GO" id="GO:0005524">
    <property type="term" value="F:ATP binding"/>
    <property type="evidence" value="ECO:0007669"/>
    <property type="project" value="UniProtKB-KW"/>
</dbReference>
<gene>
    <name evidence="5" type="ORF">IPN91_11280</name>
</gene>
<evidence type="ECO:0000256" key="3">
    <source>
        <dbReference type="ARBA" id="ARBA00022840"/>
    </source>
</evidence>
<accession>A0A936F3A0</accession>
<keyword evidence="2" id="KW-0547">Nucleotide-binding</keyword>
<sequence length="216" mass="23053">MIGQTLSIHGLHKTYPGNAHPVFDGFDLEVEAGSLCAIVGVSGVGKTTLLNCVAGLDHWEDGRITVGGAPVPEGSEARALFRRRSVGLAFQQPHLLPEFTVRENLRMPLLIEGEVSAEAEAWIGQLLSTVGLGDLGERMPSQLSGGEAARAGLARALVRRPALWLLDEPTGNLDPATAEEVFGFLLGLHAELRPTTLLVTHNPGLAERCMRTVRLG</sequence>
<comment type="caution">
    <text evidence="5">The sequence shown here is derived from an EMBL/GenBank/DDBJ whole genome shotgun (WGS) entry which is preliminary data.</text>
</comment>
<dbReference type="SUPFAM" id="SSF52540">
    <property type="entry name" value="P-loop containing nucleoside triphosphate hydrolases"/>
    <property type="match status" value="1"/>
</dbReference>
<organism evidence="5 6">
    <name type="scientific">Candidatus Geothrix odensensis</name>
    <dbReference type="NCBI Taxonomy" id="2954440"/>
    <lineage>
        <taxon>Bacteria</taxon>
        <taxon>Pseudomonadati</taxon>
        <taxon>Acidobacteriota</taxon>
        <taxon>Holophagae</taxon>
        <taxon>Holophagales</taxon>
        <taxon>Holophagaceae</taxon>
        <taxon>Geothrix</taxon>
    </lineage>
</organism>